<dbReference type="EMBL" id="BFEA01000005">
    <property type="protein sequence ID" value="GBG59680.1"/>
    <property type="molecule type" value="Genomic_DNA"/>
</dbReference>
<proteinExistence type="predicted"/>
<comment type="caution">
    <text evidence="3">The sequence shown here is derived from an EMBL/GenBank/DDBJ whole genome shotgun (WGS) entry which is preliminary data.</text>
</comment>
<feature type="chain" id="PRO_5017482169" description="FAS1 domain-containing protein" evidence="1">
    <location>
        <begin position="30"/>
        <end position="225"/>
    </location>
</feature>
<dbReference type="PANTHER" id="PTHR10900:SF77">
    <property type="entry name" value="FI19380P1"/>
    <property type="match status" value="1"/>
</dbReference>
<dbReference type="InterPro" id="IPR000782">
    <property type="entry name" value="FAS1_domain"/>
</dbReference>
<dbReference type="InterPro" id="IPR036378">
    <property type="entry name" value="FAS1_dom_sf"/>
</dbReference>
<dbReference type="PANTHER" id="PTHR10900">
    <property type="entry name" value="PERIOSTIN-RELATED"/>
    <property type="match status" value="1"/>
</dbReference>
<evidence type="ECO:0000256" key="1">
    <source>
        <dbReference type="SAM" id="SignalP"/>
    </source>
</evidence>
<dbReference type="PROSITE" id="PS50213">
    <property type="entry name" value="FAS1"/>
    <property type="match status" value="1"/>
</dbReference>
<feature type="domain" description="FAS1" evidence="2">
    <location>
        <begin position="55"/>
        <end position="195"/>
    </location>
</feature>
<dbReference type="AlphaFoldDB" id="A0A388JPD5"/>
<evidence type="ECO:0000313" key="3">
    <source>
        <dbReference type="EMBL" id="GBG59680.1"/>
    </source>
</evidence>
<accession>A0A388JPD5</accession>
<dbReference type="Pfam" id="PF02469">
    <property type="entry name" value="Fasciclin"/>
    <property type="match status" value="1"/>
</dbReference>
<dbReference type="OrthoDB" id="286301at2759"/>
<dbReference type="SUPFAM" id="SSF82153">
    <property type="entry name" value="FAS1 domain"/>
    <property type="match status" value="1"/>
</dbReference>
<feature type="signal peptide" evidence="1">
    <location>
        <begin position="1"/>
        <end position="29"/>
    </location>
</feature>
<protein>
    <recommendedName>
        <fullName evidence="2">FAS1 domain-containing protein</fullName>
    </recommendedName>
</protein>
<dbReference type="Gramene" id="GBG59680">
    <property type="protein sequence ID" value="GBG59680"/>
    <property type="gene ID" value="CBR_g49946"/>
</dbReference>
<dbReference type="Proteomes" id="UP000265515">
    <property type="component" value="Unassembled WGS sequence"/>
</dbReference>
<keyword evidence="4" id="KW-1185">Reference proteome</keyword>
<gene>
    <name evidence="3" type="ORF">CBR_g49946</name>
</gene>
<dbReference type="InterPro" id="IPR050904">
    <property type="entry name" value="Adhesion/Biosynth-related"/>
</dbReference>
<evidence type="ECO:0000313" key="4">
    <source>
        <dbReference type="Proteomes" id="UP000265515"/>
    </source>
</evidence>
<evidence type="ECO:0000259" key="2">
    <source>
        <dbReference type="PROSITE" id="PS50213"/>
    </source>
</evidence>
<organism evidence="3 4">
    <name type="scientific">Chara braunii</name>
    <name type="common">Braun's stonewort</name>
    <dbReference type="NCBI Taxonomy" id="69332"/>
    <lineage>
        <taxon>Eukaryota</taxon>
        <taxon>Viridiplantae</taxon>
        <taxon>Streptophyta</taxon>
        <taxon>Charophyceae</taxon>
        <taxon>Charales</taxon>
        <taxon>Characeae</taxon>
        <taxon>Chara</taxon>
    </lineage>
</organism>
<reference evidence="3 4" key="1">
    <citation type="journal article" date="2018" name="Cell">
        <title>The Chara Genome: Secondary Complexity and Implications for Plant Terrestrialization.</title>
        <authorList>
            <person name="Nishiyama T."/>
            <person name="Sakayama H."/>
            <person name="Vries J.D."/>
            <person name="Buschmann H."/>
            <person name="Saint-Marcoux D."/>
            <person name="Ullrich K.K."/>
            <person name="Haas F.B."/>
            <person name="Vanderstraeten L."/>
            <person name="Becker D."/>
            <person name="Lang D."/>
            <person name="Vosolsobe S."/>
            <person name="Rombauts S."/>
            <person name="Wilhelmsson P.K.I."/>
            <person name="Janitza P."/>
            <person name="Kern R."/>
            <person name="Heyl A."/>
            <person name="Rumpler F."/>
            <person name="Villalobos L.I.A.C."/>
            <person name="Clay J.M."/>
            <person name="Skokan R."/>
            <person name="Toyoda A."/>
            <person name="Suzuki Y."/>
            <person name="Kagoshima H."/>
            <person name="Schijlen E."/>
            <person name="Tajeshwar N."/>
            <person name="Catarino B."/>
            <person name="Hetherington A.J."/>
            <person name="Saltykova A."/>
            <person name="Bonnot C."/>
            <person name="Breuninger H."/>
            <person name="Symeonidi A."/>
            <person name="Radhakrishnan G.V."/>
            <person name="Van Nieuwerburgh F."/>
            <person name="Deforce D."/>
            <person name="Chang C."/>
            <person name="Karol K.G."/>
            <person name="Hedrich R."/>
            <person name="Ulvskov P."/>
            <person name="Glockner G."/>
            <person name="Delwiche C.F."/>
            <person name="Petrasek J."/>
            <person name="Van de Peer Y."/>
            <person name="Friml J."/>
            <person name="Beilby M."/>
            <person name="Dolan L."/>
            <person name="Kohara Y."/>
            <person name="Sugano S."/>
            <person name="Fujiyama A."/>
            <person name="Delaux P.-M."/>
            <person name="Quint M."/>
            <person name="TheiBen G."/>
            <person name="Hagemann M."/>
            <person name="Harholt J."/>
            <person name="Dunand C."/>
            <person name="Zachgo S."/>
            <person name="Langdale J."/>
            <person name="Maumus F."/>
            <person name="Straeten D.V.D."/>
            <person name="Gould S.B."/>
            <person name="Rensing S.A."/>
        </authorList>
    </citation>
    <scope>NUCLEOTIDE SEQUENCE [LARGE SCALE GENOMIC DNA]</scope>
    <source>
        <strain evidence="3 4">S276</strain>
    </source>
</reference>
<keyword evidence="1" id="KW-0732">Signal</keyword>
<dbReference type="SMART" id="SM00554">
    <property type="entry name" value="FAS1"/>
    <property type="match status" value="1"/>
</dbReference>
<dbReference type="GO" id="GO:0005615">
    <property type="term" value="C:extracellular space"/>
    <property type="evidence" value="ECO:0007669"/>
    <property type="project" value="TreeGrafter"/>
</dbReference>
<sequence length="225" mass="23240">MAQSRLVRSVLLTMAAAAVFIALAGIVGAQTPAPASYVPPVYTPPPPPPPPSPAALELLARIQGLGDLSMFSNALMASRINLTLSGIVGGGRVTVFAPNNGAFAMLSPEVKQCLDTQSGKIDVLTQIMLFHLAVGGNYTAAELKTISRLTAASGMPIDLMTLGDGTIMVEGTARVVVPDAITGVNATVHIINDIIFPESILSTVMIECYNVPPSASLPVPSAGFF</sequence>
<dbReference type="Gene3D" id="2.30.180.10">
    <property type="entry name" value="FAS1 domain"/>
    <property type="match status" value="1"/>
</dbReference>
<name>A0A388JPD5_CHABU</name>